<organism evidence="2 3">
    <name type="scientific">Alkalicoccobacillus murimartini</name>
    <dbReference type="NCBI Taxonomy" id="171685"/>
    <lineage>
        <taxon>Bacteria</taxon>
        <taxon>Bacillati</taxon>
        <taxon>Bacillota</taxon>
        <taxon>Bacilli</taxon>
        <taxon>Bacillales</taxon>
        <taxon>Bacillaceae</taxon>
        <taxon>Alkalicoccobacillus</taxon>
    </lineage>
</organism>
<evidence type="ECO:0000259" key="1">
    <source>
        <dbReference type="Pfam" id="PF08378"/>
    </source>
</evidence>
<gene>
    <name evidence="2" type="ORF">J2S05_002983</name>
</gene>
<accession>A0ABT9YJY9</accession>
<evidence type="ECO:0000313" key="3">
    <source>
        <dbReference type="Proteomes" id="UP001225034"/>
    </source>
</evidence>
<feature type="domain" description="NERD" evidence="1">
    <location>
        <begin position="148"/>
        <end position="249"/>
    </location>
</feature>
<proteinExistence type="predicted"/>
<dbReference type="Proteomes" id="UP001225034">
    <property type="component" value="Unassembled WGS sequence"/>
</dbReference>
<dbReference type="EMBL" id="JAUSUA010000004">
    <property type="protein sequence ID" value="MDQ0208174.1"/>
    <property type="molecule type" value="Genomic_DNA"/>
</dbReference>
<name>A0ABT9YJY9_9BACI</name>
<keyword evidence="3" id="KW-1185">Reference proteome</keyword>
<sequence>MSRKQSNGGGAVAHIIRIMEYRSRYQTDLQRYPSQFTRLKKERWHYLHESWKREFAETLRHEYEDLTESSPLAGMWSKAVTHVRKWTNTEQNEVDEKQREHEAFQRVKKQFKDEMYTMQLEWAGVFLEESEEQVESNSLFKNTWLKWLALDLPDNCFIFYKPIMYVKKAEIELDILLITPTELVCMTILKGDPLSVFEASSERYWIEYVNKERHKRLSPLPSLERMERVVKAVLDQHEIDMPIRSLVVAPDAIIDQRTSGLKFDCVDKRTFQSWKNKLSQSTTPLKYHQVKAAEYLLNVCEPKHLEQEEA</sequence>
<protein>
    <recommendedName>
        <fullName evidence="1">NERD domain-containing protein</fullName>
    </recommendedName>
</protein>
<reference evidence="2 3" key="1">
    <citation type="submission" date="2023-07" db="EMBL/GenBank/DDBJ databases">
        <title>Genomic Encyclopedia of Type Strains, Phase IV (KMG-IV): sequencing the most valuable type-strain genomes for metagenomic binning, comparative biology and taxonomic classification.</title>
        <authorList>
            <person name="Goeker M."/>
        </authorList>
    </citation>
    <scope>NUCLEOTIDE SEQUENCE [LARGE SCALE GENOMIC DNA]</scope>
    <source>
        <strain evidence="2 3">DSM 19154</strain>
    </source>
</reference>
<evidence type="ECO:0000313" key="2">
    <source>
        <dbReference type="EMBL" id="MDQ0208174.1"/>
    </source>
</evidence>
<dbReference type="Pfam" id="PF08378">
    <property type="entry name" value="NERD"/>
    <property type="match status" value="1"/>
</dbReference>
<dbReference type="InterPro" id="IPR011528">
    <property type="entry name" value="NERD"/>
</dbReference>
<comment type="caution">
    <text evidence="2">The sequence shown here is derived from an EMBL/GenBank/DDBJ whole genome shotgun (WGS) entry which is preliminary data.</text>
</comment>